<dbReference type="Pfam" id="PF14028">
    <property type="entry name" value="Lant_dehydr_C"/>
    <property type="match status" value="1"/>
</dbReference>
<reference evidence="3 4" key="1">
    <citation type="submission" date="2019-12" db="EMBL/GenBank/DDBJ databases">
        <title>Deinococcus sp. HMF7620 Genome sequencing and assembly.</title>
        <authorList>
            <person name="Kang H."/>
            <person name="Kim H."/>
            <person name="Joh K."/>
        </authorList>
    </citation>
    <scope>NUCLEOTIDE SEQUENCE [LARGE SCALE GENOMIC DNA]</scope>
    <source>
        <strain evidence="3 4">HMF7620</strain>
    </source>
</reference>
<accession>A0A7C9HTX3</accession>
<feature type="domain" description="Lantibiotic dehydratase N-terminal" evidence="1">
    <location>
        <begin position="256"/>
        <end position="605"/>
    </location>
</feature>
<feature type="domain" description="Lantibiotic dehydratase N-terminal" evidence="1">
    <location>
        <begin position="54"/>
        <end position="239"/>
    </location>
</feature>
<dbReference type="InterPro" id="IPR023809">
    <property type="entry name" value="Thiopep_bacteriocin_synth_dom"/>
</dbReference>
<evidence type="ECO:0000313" key="3">
    <source>
        <dbReference type="EMBL" id="MVN88914.1"/>
    </source>
</evidence>
<dbReference type="NCBIfam" id="TIGR03891">
    <property type="entry name" value="thiopep_ocin"/>
    <property type="match status" value="1"/>
</dbReference>
<dbReference type="AlphaFoldDB" id="A0A7C9HTX3"/>
<evidence type="ECO:0000313" key="4">
    <source>
        <dbReference type="Proteomes" id="UP000483286"/>
    </source>
</evidence>
<dbReference type="EMBL" id="WQLB01000037">
    <property type="protein sequence ID" value="MVN88914.1"/>
    <property type="molecule type" value="Genomic_DNA"/>
</dbReference>
<evidence type="ECO:0000259" key="1">
    <source>
        <dbReference type="Pfam" id="PF04738"/>
    </source>
</evidence>
<keyword evidence="4" id="KW-1185">Reference proteome</keyword>
<name>A0A7C9HTX3_9DEIO</name>
<gene>
    <name evidence="3" type="ORF">GO986_19415</name>
</gene>
<comment type="caution">
    <text evidence="3">The sequence shown here is derived from an EMBL/GenBank/DDBJ whole genome shotgun (WGS) entry which is preliminary data.</text>
</comment>
<evidence type="ECO:0008006" key="5">
    <source>
        <dbReference type="Google" id="ProtNLM"/>
    </source>
</evidence>
<sequence length="930" mass="107860">MYQPKDNQFFILRSPIFPISRLKDIEAIKSAEEMLEFFLQDSKFTSILREHVPNVLAELERIEVHSDKIYKEELNRTLLKYFLRACTRSTPYRMFSGVGLGYFAPDNSILPQREASLKIRHSPSLQNLQSFSENFPTLDEFTHYLNTITQSPKIFLSPSLRVRGKRLYLEISNVSSRDVPSARNSIRLTPPVNWILEKIKQSNPCDLENLMEEFQTDFSLDKWQAVKFIFALFEKSFLYLYDNSLKITKTSQINAEINLSKNNLTYKVYNLAKSGSQVMAQLANLYVTPTLQKYAQDFYERYGEAEISLLDLLDPSVSMGLPEEYSNNRLSAPLDLSTFQGICHRLILCAVKDGKRSVDIKDELKIINSTTDNITTDVFCTVLIDSGSDSPRLLLHSINGIVPAGRSMFRFSVFDESIGNRLSQEIACSNTSSIIISDIQYTPPMGELTDIHHHNVSFPNTILTNGLGAEDNISLNDIKIVFRNNKLRIISASRNAEIFIYPSSMLSPAYLPTAIRFLFDVSAMHFPEVAPWQWGIFREESFLPRITHGSLILSSCSWRLPSAKSSSNEIKSWREKNEVDRFILVGTHDHKIIIDLDHPLQVTLLKDLIKKGATRCEESFHEQSSWLEDENKEKYTHEIVIPIGFDSVKKVLESDSRGSRLYRRPDKTTILASNEYLYFKYYSEPEMHLEILQMIYEYVKDIGEVKMFFVRYSDDRQHLRVRFKSSNAVIFSNLRGCIDDLNLLLIDKSYAADIRTDIYRREVFRYGGQLALNIIEDLFHHDSCIVFKILNLHEDHFLLSIKHIIQMAYSLLLTDIKILDFFSRYKDYISSNLSPSQKNSSSERLRNYKHVLDLFLSEKPKEDEFQYNSVKILWESAQKNFDDQEQFDDICMSVMHMSCNRLGLSRPDELSVYHIIYKTFLSRLRRSHAY</sequence>
<organism evidence="3 4">
    <name type="scientific">Deinococcus arboris</name>
    <dbReference type="NCBI Taxonomy" id="2682977"/>
    <lineage>
        <taxon>Bacteria</taxon>
        <taxon>Thermotogati</taxon>
        <taxon>Deinococcota</taxon>
        <taxon>Deinococci</taxon>
        <taxon>Deinococcales</taxon>
        <taxon>Deinococcaceae</taxon>
        <taxon>Deinococcus</taxon>
    </lineage>
</organism>
<dbReference type="RefSeq" id="WP_157461140.1">
    <property type="nucleotide sequence ID" value="NZ_WQLB01000037.1"/>
</dbReference>
<protein>
    <recommendedName>
        <fullName evidence="5">Lantibiotic dehydratase</fullName>
    </recommendedName>
</protein>
<dbReference type="InterPro" id="IPR006827">
    <property type="entry name" value="Lant_deHydtase_N"/>
</dbReference>
<dbReference type="Pfam" id="PF04738">
    <property type="entry name" value="Lant_dehydr_N"/>
    <property type="match status" value="2"/>
</dbReference>
<dbReference type="Proteomes" id="UP000483286">
    <property type="component" value="Unassembled WGS sequence"/>
</dbReference>
<feature type="domain" description="Thiopeptide-type bacteriocin biosynthesis" evidence="2">
    <location>
        <begin position="677"/>
        <end position="919"/>
    </location>
</feature>
<evidence type="ECO:0000259" key="2">
    <source>
        <dbReference type="Pfam" id="PF14028"/>
    </source>
</evidence>
<proteinExistence type="predicted"/>